<dbReference type="RefSeq" id="WP_254157834.1">
    <property type="nucleotide sequence ID" value="NZ_JAHESD010000119.1"/>
</dbReference>
<organism evidence="2 3">
    <name type="scientific">Chryseosolibacter indicus</name>
    <dbReference type="NCBI Taxonomy" id="2782351"/>
    <lineage>
        <taxon>Bacteria</taxon>
        <taxon>Pseudomonadati</taxon>
        <taxon>Bacteroidota</taxon>
        <taxon>Cytophagia</taxon>
        <taxon>Cytophagales</taxon>
        <taxon>Chryseotaleaceae</taxon>
        <taxon>Chryseosolibacter</taxon>
    </lineage>
</organism>
<accession>A0ABS5W2H8</accession>
<evidence type="ECO:0000313" key="3">
    <source>
        <dbReference type="Proteomes" id="UP000772618"/>
    </source>
</evidence>
<protein>
    <recommendedName>
        <fullName evidence="4">DUF2474 domain-containing protein</fullName>
    </recommendedName>
</protein>
<evidence type="ECO:0000313" key="2">
    <source>
        <dbReference type="EMBL" id="MBT1706471.1"/>
    </source>
</evidence>
<feature type="transmembrane region" description="Helical" evidence="1">
    <location>
        <begin position="20"/>
        <end position="44"/>
    </location>
</feature>
<evidence type="ECO:0008006" key="4">
    <source>
        <dbReference type="Google" id="ProtNLM"/>
    </source>
</evidence>
<gene>
    <name evidence="2" type="ORF">KK060_24570</name>
</gene>
<sequence>MKPGYSRPKAGLKAKRAMWFWLLFMTAITTLITAKLFYLIQWWFT</sequence>
<evidence type="ECO:0000256" key="1">
    <source>
        <dbReference type="SAM" id="Phobius"/>
    </source>
</evidence>
<keyword evidence="1" id="KW-1133">Transmembrane helix</keyword>
<reference evidence="2 3" key="1">
    <citation type="submission" date="2021-05" db="EMBL/GenBank/DDBJ databases">
        <title>A Polyphasic approach of four new species of the genus Ohtaekwangia: Ohtaekwangia histidinii sp. nov., Ohtaekwangia cretensis sp. nov., Ohtaekwangia indiensis sp. nov., Ohtaekwangia reichenbachii sp. nov. from diverse environment.</title>
        <authorList>
            <person name="Octaviana S."/>
        </authorList>
    </citation>
    <scope>NUCLEOTIDE SEQUENCE [LARGE SCALE GENOMIC DNA]</scope>
    <source>
        <strain evidence="2 3">PWU20</strain>
    </source>
</reference>
<dbReference type="Proteomes" id="UP000772618">
    <property type="component" value="Unassembled WGS sequence"/>
</dbReference>
<dbReference type="EMBL" id="JAHESD010000119">
    <property type="protein sequence ID" value="MBT1706471.1"/>
    <property type="molecule type" value="Genomic_DNA"/>
</dbReference>
<proteinExistence type="predicted"/>
<name>A0ABS5W2H8_9BACT</name>
<comment type="caution">
    <text evidence="2">The sequence shown here is derived from an EMBL/GenBank/DDBJ whole genome shotgun (WGS) entry which is preliminary data.</text>
</comment>
<keyword evidence="3" id="KW-1185">Reference proteome</keyword>
<keyword evidence="1" id="KW-0472">Membrane</keyword>
<keyword evidence="1" id="KW-0812">Transmembrane</keyword>